<dbReference type="PANTHER" id="PTHR39166:SF1">
    <property type="entry name" value="BLL1166 PROTEIN"/>
    <property type="match status" value="1"/>
</dbReference>
<organism evidence="1 2">
    <name type="scientific">Oceanibaculum pacificum</name>
    <dbReference type="NCBI Taxonomy" id="580166"/>
    <lineage>
        <taxon>Bacteria</taxon>
        <taxon>Pseudomonadati</taxon>
        <taxon>Pseudomonadota</taxon>
        <taxon>Alphaproteobacteria</taxon>
        <taxon>Rhodospirillales</taxon>
        <taxon>Oceanibaculaceae</taxon>
        <taxon>Oceanibaculum</taxon>
    </lineage>
</organism>
<proteinExistence type="predicted"/>
<dbReference type="Proteomes" id="UP000076400">
    <property type="component" value="Unassembled WGS sequence"/>
</dbReference>
<evidence type="ECO:0000313" key="2">
    <source>
        <dbReference type="Proteomes" id="UP000076400"/>
    </source>
</evidence>
<dbReference type="PANTHER" id="PTHR39166">
    <property type="entry name" value="BLL1166 PROTEIN"/>
    <property type="match status" value="1"/>
</dbReference>
<protein>
    <recommendedName>
        <fullName evidence="3">Nucleotidyltransferase</fullName>
    </recommendedName>
</protein>
<name>A0A154WC12_9PROT</name>
<sequence>MTLEQDLLRRVRSGPTNASLLYAISAMGLPQGALVAGAVVQAVWNGLQRQPVDAGVKDYDIFYYDPDLSEAAEQKVQAELRALYPYLTLDIRNQARVHLWYEARFGVPCAPIASVLDGIGRFPVACTCVGISGEGEVLAPYGLEALYAGRLAANPACPDPTAFAAKAASYRERWPWLRLEGDQASSSSESQ</sequence>
<evidence type="ECO:0008006" key="3">
    <source>
        <dbReference type="Google" id="ProtNLM"/>
    </source>
</evidence>
<dbReference type="EMBL" id="LPXN01000079">
    <property type="protein sequence ID" value="KZD11005.1"/>
    <property type="molecule type" value="Genomic_DNA"/>
</dbReference>
<evidence type="ECO:0000313" key="1">
    <source>
        <dbReference type="EMBL" id="KZD11005.1"/>
    </source>
</evidence>
<dbReference type="RefSeq" id="WP_067553637.1">
    <property type="nucleotide sequence ID" value="NZ_LPXN01000079.1"/>
</dbReference>
<dbReference type="AlphaFoldDB" id="A0A154WC12"/>
<dbReference type="InterPro" id="IPR009267">
    <property type="entry name" value="NTP_transf_6"/>
</dbReference>
<dbReference type="Pfam" id="PF06042">
    <property type="entry name" value="NTP_transf_6"/>
    <property type="match status" value="1"/>
</dbReference>
<comment type="caution">
    <text evidence="1">The sequence shown here is derived from an EMBL/GenBank/DDBJ whole genome shotgun (WGS) entry which is preliminary data.</text>
</comment>
<reference evidence="1 2" key="1">
    <citation type="submission" date="2015-12" db="EMBL/GenBank/DDBJ databases">
        <title>Genome sequence of Oceanibaculum pacificum MCCC 1A02656.</title>
        <authorList>
            <person name="Lu L."/>
            <person name="Lai Q."/>
            <person name="Shao Z."/>
            <person name="Qian P."/>
        </authorList>
    </citation>
    <scope>NUCLEOTIDE SEQUENCE [LARGE SCALE GENOMIC DNA]</scope>
    <source>
        <strain evidence="1 2">MCCC 1A02656</strain>
    </source>
</reference>
<accession>A0A154WC12</accession>
<keyword evidence="2" id="KW-1185">Reference proteome</keyword>
<gene>
    <name evidence="1" type="ORF">AUP43_05840</name>
</gene>
<dbReference type="STRING" id="580166.AUP43_05840"/>